<organism evidence="3 4">
    <name type="scientific">Aliivibrio logei</name>
    <name type="common">Vibrio logei</name>
    <dbReference type="NCBI Taxonomy" id="688"/>
    <lineage>
        <taxon>Bacteria</taxon>
        <taxon>Pseudomonadati</taxon>
        <taxon>Pseudomonadota</taxon>
        <taxon>Gammaproteobacteria</taxon>
        <taxon>Vibrionales</taxon>
        <taxon>Vibrionaceae</taxon>
        <taxon>Aliivibrio</taxon>
    </lineage>
</organism>
<dbReference type="Gene3D" id="3.40.1400.10">
    <property type="entry name" value="Sugar-phosphate isomerase, RpiB/LacA/LacB"/>
    <property type="match status" value="1"/>
</dbReference>
<dbReference type="EMBL" id="MAJU01000008">
    <property type="protein sequence ID" value="OCH21897.1"/>
    <property type="molecule type" value="Genomic_DNA"/>
</dbReference>
<proteinExistence type="inferred from homology"/>
<dbReference type="RefSeq" id="WP_065591051.1">
    <property type="nucleotide sequence ID" value="NZ_CAWMPN010000008.1"/>
</dbReference>
<dbReference type="Pfam" id="PF02502">
    <property type="entry name" value="LacAB_rpiB"/>
    <property type="match status" value="1"/>
</dbReference>
<dbReference type="Pfam" id="PF12408">
    <property type="entry name" value="DUF3666"/>
    <property type="match status" value="1"/>
</dbReference>
<dbReference type="STRING" id="688.A6E04_08535"/>
<protein>
    <recommendedName>
        <fullName evidence="2">Ribose-5-phosphate isomerase C-terminal domain-containing protein</fullName>
    </recommendedName>
</protein>
<accession>A0A1B9P0L4</accession>
<dbReference type="PANTHER" id="PTHR30345">
    <property type="entry name" value="RIBOSE-5-PHOSPHATE ISOMERASE B"/>
    <property type="match status" value="1"/>
</dbReference>
<dbReference type="NCBIfam" id="NF006753">
    <property type="entry name" value="PRK09273.1"/>
    <property type="match status" value="1"/>
</dbReference>
<comment type="similarity">
    <text evidence="1">Belongs to the LacAB/RpiB family.</text>
</comment>
<gene>
    <name evidence="3" type="ORF">A6E04_08535</name>
</gene>
<feature type="domain" description="Ribose-5-phosphate isomerase C-terminal" evidence="2">
    <location>
        <begin position="167"/>
        <end position="212"/>
    </location>
</feature>
<dbReference type="InterPro" id="IPR022133">
    <property type="entry name" value="Ribose_5_isomerase_C"/>
</dbReference>
<dbReference type="GO" id="GO:0016861">
    <property type="term" value="F:intramolecular oxidoreductase activity, interconverting aldoses and ketoses"/>
    <property type="evidence" value="ECO:0007669"/>
    <property type="project" value="UniProtKB-ARBA"/>
</dbReference>
<dbReference type="InterPro" id="IPR003500">
    <property type="entry name" value="RpiB_LacA_LacB"/>
</dbReference>
<evidence type="ECO:0000259" key="2">
    <source>
        <dbReference type="Pfam" id="PF12408"/>
    </source>
</evidence>
<evidence type="ECO:0000313" key="4">
    <source>
        <dbReference type="Proteomes" id="UP000093523"/>
    </source>
</evidence>
<dbReference type="OrthoDB" id="1778624at2"/>
<dbReference type="GO" id="GO:0005975">
    <property type="term" value="P:carbohydrate metabolic process"/>
    <property type="evidence" value="ECO:0007669"/>
    <property type="project" value="InterPro"/>
</dbReference>
<reference evidence="3 4" key="1">
    <citation type="submission" date="2016-06" db="EMBL/GenBank/DDBJ databases">
        <authorList>
            <person name="Kjaerup R.B."/>
            <person name="Dalgaard T.S."/>
            <person name="Juul-Madsen H.R."/>
        </authorList>
    </citation>
    <scope>NUCLEOTIDE SEQUENCE [LARGE SCALE GENOMIC DNA]</scope>
    <source>
        <strain evidence="3 4">1S159</strain>
    </source>
</reference>
<comment type="caution">
    <text evidence="3">The sequence shown here is derived from an EMBL/GenBank/DDBJ whole genome shotgun (WGS) entry which is preliminary data.</text>
</comment>
<dbReference type="AlphaFoldDB" id="A0A1B9P0L4"/>
<name>A0A1B9P0L4_ALILO</name>
<evidence type="ECO:0000256" key="1">
    <source>
        <dbReference type="ARBA" id="ARBA00008754"/>
    </source>
</evidence>
<dbReference type="SUPFAM" id="SSF89623">
    <property type="entry name" value="Ribose/Galactose isomerase RpiB/AlsB"/>
    <property type="match status" value="1"/>
</dbReference>
<dbReference type="PANTHER" id="PTHR30345:SF6">
    <property type="entry name" value="RIBOSE 5-PHOSPHATE ISOMERASE"/>
    <property type="match status" value="1"/>
</dbReference>
<sequence>MKIALTMENSQAAKNSIVLNELLTVTAQSNDEVFNVGMSDDQDHHLTYIHLGIQASILLASKAVDFVFTGCGTGQGAMMSCNAHHNVVCGLAIEPSDAFLFTQINNGNALALAFAKGFGWAAELNIRNIFEKVLLSGCERGQGYPIERALPQQQNAAILNQVKLAVAKDNYIDALKSMDPELVKTAVMGERFQACLFNNAENQEIVDYVRSILN</sequence>
<dbReference type="Proteomes" id="UP000093523">
    <property type="component" value="Unassembled WGS sequence"/>
</dbReference>
<dbReference type="InterPro" id="IPR036569">
    <property type="entry name" value="RpiB_LacA_LacB_sf"/>
</dbReference>
<evidence type="ECO:0000313" key="3">
    <source>
        <dbReference type="EMBL" id="OCH21897.1"/>
    </source>
</evidence>